<dbReference type="OrthoDB" id="419711at2759"/>
<reference evidence="2" key="1">
    <citation type="submission" date="2021-06" db="EMBL/GenBank/DDBJ databases">
        <authorList>
            <person name="Kallberg Y."/>
            <person name="Tangrot J."/>
            <person name="Rosling A."/>
        </authorList>
    </citation>
    <scope>NUCLEOTIDE SEQUENCE</scope>
    <source>
        <strain evidence="2">MT106</strain>
    </source>
</reference>
<dbReference type="GO" id="GO:0016020">
    <property type="term" value="C:membrane"/>
    <property type="evidence" value="ECO:0007669"/>
    <property type="project" value="TreeGrafter"/>
</dbReference>
<sequence length="339" mass="39166">MTPPSPDFEKSFWKFNKLLRHFERAVTSWFTTPLVLLTVRTIFLTYSLITLALSIYVHDRRGRLHSYLTYFTNLGFLGLTAYFAMAVVHSLIFAIYREPKSFAIQPKVLTIAFWILYDAIVVYHILIPLVSWIILVPNYAEESSPHLRLLTFNQISMNGVDFFMMIVEVVLNRMPLVMSHLIFVLAILVFYLFETWISYAISQQFPYQFLDLREQVTGYHFGVIGVAIIGAFLIQKLIHVLRDTMGRRLWRKGLIQEMEAYRYQGNGNRPSVAAGELVDVVVRTPNGTEIGDIENARKQTKFAADAQEFFSLLLFETQLVEDDDNYRLTTEASISSQSK</sequence>
<evidence type="ECO:0000313" key="2">
    <source>
        <dbReference type="EMBL" id="CAG8567597.1"/>
    </source>
</evidence>
<feature type="transmembrane region" description="Helical" evidence="1">
    <location>
        <begin position="155"/>
        <end position="174"/>
    </location>
</feature>
<gene>
    <name evidence="2" type="ORF">AGERDE_LOCUS7474</name>
</gene>
<keyword evidence="1" id="KW-1133">Transmembrane helix</keyword>
<keyword evidence="3" id="KW-1185">Reference proteome</keyword>
<dbReference type="AlphaFoldDB" id="A0A9N9BKS2"/>
<dbReference type="PANTHER" id="PTHR12242">
    <property type="entry name" value="OS02G0130600 PROTEIN-RELATED"/>
    <property type="match status" value="1"/>
</dbReference>
<feature type="transmembrane region" description="Helical" evidence="1">
    <location>
        <begin position="34"/>
        <end position="56"/>
    </location>
</feature>
<feature type="transmembrane region" description="Helical" evidence="1">
    <location>
        <begin position="181"/>
        <end position="201"/>
    </location>
</feature>
<evidence type="ECO:0000313" key="3">
    <source>
        <dbReference type="Proteomes" id="UP000789831"/>
    </source>
</evidence>
<keyword evidence="1" id="KW-0812">Transmembrane</keyword>
<feature type="transmembrane region" description="Helical" evidence="1">
    <location>
        <begin position="108"/>
        <end position="135"/>
    </location>
</feature>
<evidence type="ECO:0000256" key="1">
    <source>
        <dbReference type="SAM" id="Phobius"/>
    </source>
</evidence>
<name>A0A9N9BKS2_9GLOM</name>
<keyword evidence="1" id="KW-0472">Membrane</keyword>
<feature type="transmembrane region" description="Helical" evidence="1">
    <location>
        <begin position="76"/>
        <end position="96"/>
    </location>
</feature>
<organism evidence="2 3">
    <name type="scientific">Ambispora gerdemannii</name>
    <dbReference type="NCBI Taxonomy" id="144530"/>
    <lineage>
        <taxon>Eukaryota</taxon>
        <taxon>Fungi</taxon>
        <taxon>Fungi incertae sedis</taxon>
        <taxon>Mucoromycota</taxon>
        <taxon>Glomeromycotina</taxon>
        <taxon>Glomeromycetes</taxon>
        <taxon>Archaeosporales</taxon>
        <taxon>Ambisporaceae</taxon>
        <taxon>Ambispora</taxon>
    </lineage>
</organism>
<dbReference type="Proteomes" id="UP000789831">
    <property type="component" value="Unassembled WGS sequence"/>
</dbReference>
<feature type="non-terminal residue" evidence="2">
    <location>
        <position position="339"/>
    </location>
</feature>
<comment type="caution">
    <text evidence="2">The sequence shown here is derived from an EMBL/GenBank/DDBJ whole genome shotgun (WGS) entry which is preliminary data.</text>
</comment>
<dbReference type="PANTHER" id="PTHR12242:SF1">
    <property type="entry name" value="MYND-TYPE DOMAIN-CONTAINING PROTEIN"/>
    <property type="match status" value="1"/>
</dbReference>
<dbReference type="EMBL" id="CAJVPL010001369">
    <property type="protein sequence ID" value="CAG8567597.1"/>
    <property type="molecule type" value="Genomic_DNA"/>
</dbReference>
<feature type="transmembrane region" description="Helical" evidence="1">
    <location>
        <begin position="221"/>
        <end position="241"/>
    </location>
</feature>
<protein>
    <submittedName>
        <fullName evidence="2">1837_t:CDS:1</fullName>
    </submittedName>
</protein>
<proteinExistence type="predicted"/>
<accession>A0A9N9BKS2</accession>